<accession>A0A174M1P7</accession>
<evidence type="ECO:0000256" key="2">
    <source>
        <dbReference type="ARBA" id="ARBA00012755"/>
    </source>
</evidence>
<dbReference type="Gene3D" id="2.60.40.1180">
    <property type="entry name" value="Golgi alpha-mannosidase II"/>
    <property type="match status" value="1"/>
</dbReference>
<evidence type="ECO:0000256" key="1">
    <source>
        <dbReference type="ARBA" id="ARBA00001255"/>
    </source>
</evidence>
<dbReference type="AlphaFoldDB" id="A0A174M1P7"/>
<dbReference type="InterPro" id="IPR031705">
    <property type="entry name" value="Glyco_hydro_36_C"/>
</dbReference>
<dbReference type="InterPro" id="IPR013785">
    <property type="entry name" value="Aldolase_TIM"/>
</dbReference>
<feature type="domain" description="Glycosyl hydrolase family 36 C-terminal" evidence="5">
    <location>
        <begin position="355"/>
        <end position="442"/>
    </location>
</feature>
<reference evidence="6 7" key="1">
    <citation type="submission" date="2015-09" db="EMBL/GenBank/DDBJ databases">
        <authorList>
            <consortium name="Pathogen Informatics"/>
        </authorList>
    </citation>
    <scope>NUCLEOTIDE SEQUENCE [LARGE SCALE GENOMIC DNA]</scope>
    <source>
        <strain evidence="6 7">2789STDY5834865</strain>
    </source>
</reference>
<dbReference type="Gene3D" id="3.20.20.70">
    <property type="entry name" value="Aldolase class I"/>
    <property type="match status" value="1"/>
</dbReference>
<keyword evidence="4 6" id="KW-0326">Glycosidase</keyword>
<keyword evidence="3 6" id="KW-0378">Hydrolase</keyword>
<dbReference type="CDD" id="cd14791">
    <property type="entry name" value="GH36"/>
    <property type="match status" value="1"/>
</dbReference>
<dbReference type="PRINTS" id="PR00743">
    <property type="entry name" value="GLHYDRLASE36"/>
</dbReference>
<evidence type="ECO:0000256" key="3">
    <source>
        <dbReference type="ARBA" id="ARBA00022801"/>
    </source>
</evidence>
<dbReference type="InterPro" id="IPR002252">
    <property type="entry name" value="Glyco_hydro_36"/>
</dbReference>
<dbReference type="SUPFAM" id="SSF51445">
    <property type="entry name" value="(Trans)glycosidases"/>
    <property type="match status" value="1"/>
</dbReference>
<evidence type="ECO:0000259" key="5">
    <source>
        <dbReference type="Pfam" id="PF16874"/>
    </source>
</evidence>
<dbReference type="PANTHER" id="PTHR43053">
    <property type="entry name" value="GLYCOSIDASE FAMILY 31"/>
    <property type="match status" value="1"/>
</dbReference>
<evidence type="ECO:0000313" key="6">
    <source>
        <dbReference type="EMBL" id="CUP27945.1"/>
    </source>
</evidence>
<dbReference type="EMBL" id="CZAB01000027">
    <property type="protein sequence ID" value="CUP27945.1"/>
    <property type="molecule type" value="Genomic_DNA"/>
</dbReference>
<comment type="catalytic activity">
    <reaction evidence="1">
        <text>Hydrolysis of terminal, non-reducing alpha-D-galactose residues in alpha-D-galactosides, including galactose oligosaccharides, galactomannans and galactolipids.</text>
        <dbReference type="EC" id="3.2.1.22"/>
    </reaction>
</comment>
<sequence>MIVFSEDGLNGMSQTFHKLYRQRLARGYWRDRERPILINNWEATYFDFNENSIVEIAKTAKKAGIEMFVLDDGWYGTMNDDRQGLGDWSANLNKLEHGIAGLSRRIEEECQMKFGLWFEPEMVNENSNLFRSHPDYRIETPGRKVSHGRYQFVLDFTRKEVVDCIYSQMENLLVNSRVSYIKWDMNRSITECFSSGWPAEQQGEIFHRYILGVYDLYDRLTKRFPEILFESCASGGGRFDPGMLYYAPQTWTSDNSDAVERIRIQYGTSMVYPLSSMGAHVSVTPNHQMFRNTPLATRANVAYFGVFGYELDINKLSEEEQEEIKQQISFVKKYRKLIHQGTFYRLLSPFEGNMAAWMVVSDDRKDAVMGYYKILNDVICPYRRLKLRGLDAGMDYVIEGRNGSYSGKELMNAGLITTDASAGQVLDGGETCTDFWSKIYVLHGTKREEQVL</sequence>
<dbReference type="GO" id="GO:0016052">
    <property type="term" value="P:carbohydrate catabolic process"/>
    <property type="evidence" value="ECO:0007669"/>
    <property type="project" value="InterPro"/>
</dbReference>
<dbReference type="Pfam" id="PF02065">
    <property type="entry name" value="Melibiase"/>
    <property type="match status" value="1"/>
</dbReference>
<dbReference type="Proteomes" id="UP000095512">
    <property type="component" value="Unassembled WGS sequence"/>
</dbReference>
<organism evidence="6 7">
    <name type="scientific">Enterocloster clostridioformis</name>
    <dbReference type="NCBI Taxonomy" id="1531"/>
    <lineage>
        <taxon>Bacteria</taxon>
        <taxon>Bacillati</taxon>
        <taxon>Bacillota</taxon>
        <taxon>Clostridia</taxon>
        <taxon>Lachnospirales</taxon>
        <taxon>Lachnospiraceae</taxon>
        <taxon>Enterocloster</taxon>
    </lineage>
</organism>
<dbReference type="GO" id="GO:0004557">
    <property type="term" value="F:alpha-galactosidase activity"/>
    <property type="evidence" value="ECO:0007669"/>
    <property type="project" value="UniProtKB-EC"/>
</dbReference>
<name>A0A174M1P7_9FIRM</name>
<dbReference type="InterPro" id="IPR050985">
    <property type="entry name" value="Alpha-glycosidase_related"/>
</dbReference>
<evidence type="ECO:0000313" key="7">
    <source>
        <dbReference type="Proteomes" id="UP000095512"/>
    </source>
</evidence>
<dbReference type="PANTHER" id="PTHR43053:SF3">
    <property type="entry name" value="ALPHA-GALACTOSIDASE C-RELATED"/>
    <property type="match status" value="1"/>
</dbReference>
<proteinExistence type="predicted"/>
<evidence type="ECO:0000256" key="4">
    <source>
        <dbReference type="ARBA" id="ARBA00023295"/>
    </source>
</evidence>
<protein>
    <recommendedName>
        <fullName evidence="2">alpha-galactosidase</fullName>
        <ecNumber evidence="2">3.2.1.22</ecNumber>
    </recommendedName>
</protein>
<gene>
    <name evidence="6" type="primary">agaR2</name>
    <name evidence="6" type="ORF">ERS852480_02996</name>
</gene>
<dbReference type="InterPro" id="IPR013780">
    <property type="entry name" value="Glyco_hydro_b"/>
</dbReference>
<dbReference type="InterPro" id="IPR017853">
    <property type="entry name" value="GH"/>
</dbReference>
<dbReference type="EC" id="3.2.1.22" evidence="2"/>
<dbReference type="FunFam" id="3.20.20.70:FF:000118">
    <property type="entry name" value="Alpha-galactosidase"/>
    <property type="match status" value="1"/>
</dbReference>
<dbReference type="Pfam" id="PF16874">
    <property type="entry name" value="Glyco_hydro_36C"/>
    <property type="match status" value="1"/>
</dbReference>